<proteinExistence type="inferred from homology"/>
<dbReference type="GO" id="GO:0005829">
    <property type="term" value="C:cytosol"/>
    <property type="evidence" value="ECO:0007669"/>
    <property type="project" value="TreeGrafter"/>
</dbReference>
<evidence type="ECO:0000313" key="3">
    <source>
        <dbReference type="Proteomes" id="UP000192343"/>
    </source>
</evidence>
<comment type="catalytic activity">
    <reaction evidence="1">
        <text>adenylyl-molybdopterin + molybdate = Mo-molybdopterin + AMP + H(+)</text>
        <dbReference type="Rhea" id="RHEA:35047"/>
        <dbReference type="ChEBI" id="CHEBI:15378"/>
        <dbReference type="ChEBI" id="CHEBI:36264"/>
        <dbReference type="ChEBI" id="CHEBI:62727"/>
        <dbReference type="ChEBI" id="CHEBI:71302"/>
        <dbReference type="ChEBI" id="CHEBI:456215"/>
    </reaction>
</comment>
<comment type="pathway">
    <text evidence="1">Cofactor biosynthesis; molybdopterin biosynthesis.</text>
</comment>
<keyword evidence="1" id="KW-0460">Magnesium</keyword>
<reference evidence="2 3" key="1">
    <citation type="submission" date="2017-03" db="EMBL/GenBank/DDBJ databases">
        <title>Draft Genome sequence of Marispirochaeta sp. strain JC444.</title>
        <authorList>
            <person name="Shivani Y."/>
            <person name="Subhash Y."/>
            <person name="Sasikala C."/>
            <person name="Ramana C."/>
        </authorList>
    </citation>
    <scope>NUCLEOTIDE SEQUENCE [LARGE SCALE GENOMIC DNA]</scope>
    <source>
        <strain evidence="2 3">JC444</strain>
    </source>
</reference>
<dbReference type="InterPro" id="IPR036425">
    <property type="entry name" value="MoaB/Mog-like_dom_sf"/>
</dbReference>
<keyword evidence="1" id="KW-0479">Metal-binding</keyword>
<comment type="similarity">
    <text evidence="1">Belongs to the MoeA family.</text>
</comment>
<keyword evidence="1" id="KW-0500">Molybdenum</keyword>
<dbReference type="RefSeq" id="WP_083050053.1">
    <property type="nucleotide sequence ID" value="NZ_MWQY01000008.1"/>
</dbReference>
<dbReference type="GO" id="GO:0006777">
    <property type="term" value="P:Mo-molybdopterin cofactor biosynthetic process"/>
    <property type="evidence" value="ECO:0007669"/>
    <property type="project" value="UniProtKB-UniRule"/>
</dbReference>
<dbReference type="Gene3D" id="3.40.980.10">
    <property type="entry name" value="MoaB/Mog-like domain"/>
    <property type="match status" value="1"/>
</dbReference>
<comment type="cofactor">
    <cofactor evidence="1">
        <name>Mg(2+)</name>
        <dbReference type="ChEBI" id="CHEBI:18420"/>
    </cofactor>
</comment>
<dbReference type="SUPFAM" id="SSF63867">
    <property type="entry name" value="MoeA C-terminal domain-like"/>
    <property type="match status" value="1"/>
</dbReference>
<dbReference type="SUPFAM" id="SSF53218">
    <property type="entry name" value="Molybdenum cofactor biosynthesis proteins"/>
    <property type="match status" value="1"/>
</dbReference>
<accession>A0A1Y1RYQ4</accession>
<dbReference type="InterPro" id="IPR038987">
    <property type="entry name" value="MoeA-like"/>
</dbReference>
<dbReference type="PANTHER" id="PTHR10192">
    <property type="entry name" value="MOLYBDOPTERIN BIOSYNTHESIS PROTEIN"/>
    <property type="match status" value="1"/>
</dbReference>
<dbReference type="EMBL" id="MWQY01000008">
    <property type="protein sequence ID" value="ORC35703.1"/>
    <property type="molecule type" value="Genomic_DNA"/>
</dbReference>
<keyword evidence="1" id="KW-0808">Transferase</keyword>
<dbReference type="GO" id="GO:0046872">
    <property type="term" value="F:metal ion binding"/>
    <property type="evidence" value="ECO:0007669"/>
    <property type="project" value="UniProtKB-UniRule"/>
</dbReference>
<dbReference type="UniPathway" id="UPA00344"/>
<name>A0A1Y1RYQ4_9SPIO</name>
<dbReference type="Gene3D" id="3.90.105.10">
    <property type="entry name" value="Molybdopterin biosynthesis moea protein, domain 2"/>
    <property type="match status" value="1"/>
</dbReference>
<dbReference type="SUPFAM" id="SSF63882">
    <property type="entry name" value="MoeA N-terminal region -like"/>
    <property type="match status" value="1"/>
</dbReference>
<organism evidence="2 3">
    <name type="scientific">Marispirochaeta aestuarii</name>
    <dbReference type="NCBI Taxonomy" id="1963862"/>
    <lineage>
        <taxon>Bacteria</taxon>
        <taxon>Pseudomonadati</taxon>
        <taxon>Spirochaetota</taxon>
        <taxon>Spirochaetia</taxon>
        <taxon>Spirochaetales</taxon>
        <taxon>Spirochaetaceae</taxon>
        <taxon>Marispirochaeta</taxon>
    </lineage>
</organism>
<dbReference type="Proteomes" id="UP000192343">
    <property type="component" value="Unassembled WGS sequence"/>
</dbReference>
<gene>
    <name evidence="2" type="ORF">B4O97_08660</name>
</gene>
<dbReference type="InterPro" id="IPR036135">
    <property type="entry name" value="MoeA_linker/N_sf"/>
</dbReference>
<protein>
    <recommendedName>
        <fullName evidence="1">Molybdopterin molybdenumtransferase</fullName>
        <ecNumber evidence="1">2.10.1.1</ecNumber>
    </recommendedName>
</protein>
<dbReference type="PANTHER" id="PTHR10192:SF5">
    <property type="entry name" value="GEPHYRIN"/>
    <property type="match status" value="1"/>
</dbReference>
<dbReference type="EC" id="2.10.1.1" evidence="1"/>
<dbReference type="OrthoDB" id="9804758at2"/>
<dbReference type="Gene3D" id="2.40.340.10">
    <property type="entry name" value="MoeA, C-terminal, domain IV"/>
    <property type="match status" value="1"/>
</dbReference>
<sequence>MTSLKEFRALLFSQSLDLRPESVPLSEAAGRFPTEPLASPIDLPPVAGLVKKGRYLKAGVDFVPCGRLGPAEIAGLAAAGISRVMVRRMVNAGFLAVEWEGVRLKVPGERREPGEQYSPLGHMFSVLLDGAGAWPVDYGILPEGMSVRRAMEKGLEECPVFIVAGADPAEVRDFLAAPGRELLCDGVEIEGGKGLLFGRITSDQGVSAGFLFSFPSGAVPAFLYFYLFVRPFLYGLNGGGDPAVMLRCTLTEAPGGGADTCSRLVPVRLGSGPDGLLTAEPLNIEGPDHVTGLIGAQGCALFNSGCRGSKAGSPVDVLLFH</sequence>
<evidence type="ECO:0000313" key="2">
    <source>
        <dbReference type="EMBL" id="ORC35703.1"/>
    </source>
</evidence>
<dbReference type="InterPro" id="IPR036688">
    <property type="entry name" value="MoeA_C_domain_IV_sf"/>
</dbReference>
<keyword evidence="3" id="KW-1185">Reference proteome</keyword>
<keyword evidence="1" id="KW-0501">Molybdenum cofactor biosynthesis</keyword>
<evidence type="ECO:0000256" key="1">
    <source>
        <dbReference type="RuleBase" id="RU365090"/>
    </source>
</evidence>
<dbReference type="GO" id="GO:0061599">
    <property type="term" value="F:molybdopterin molybdotransferase activity"/>
    <property type="evidence" value="ECO:0007669"/>
    <property type="project" value="UniProtKB-UniRule"/>
</dbReference>
<dbReference type="AlphaFoldDB" id="A0A1Y1RYQ4"/>
<dbReference type="STRING" id="1963862.B4O97_08660"/>
<comment type="function">
    <text evidence="1">Catalyzes the insertion of molybdate into adenylated molybdopterin with the concomitant release of AMP.</text>
</comment>
<comment type="caution">
    <text evidence="2">The sequence shown here is derived from an EMBL/GenBank/DDBJ whole genome shotgun (WGS) entry which is preliminary data.</text>
</comment>